<keyword evidence="2" id="KW-1185">Reference proteome</keyword>
<organism evidence="1 2">
    <name type="scientific">Gossypium mustelinum</name>
    <name type="common">Cotton</name>
    <name type="synonym">Gossypium caicoense</name>
    <dbReference type="NCBI Taxonomy" id="34275"/>
    <lineage>
        <taxon>Eukaryota</taxon>
        <taxon>Viridiplantae</taxon>
        <taxon>Streptophyta</taxon>
        <taxon>Embryophyta</taxon>
        <taxon>Tracheophyta</taxon>
        <taxon>Spermatophyta</taxon>
        <taxon>Magnoliopsida</taxon>
        <taxon>eudicotyledons</taxon>
        <taxon>Gunneridae</taxon>
        <taxon>Pentapetalae</taxon>
        <taxon>rosids</taxon>
        <taxon>malvids</taxon>
        <taxon>Malvales</taxon>
        <taxon>Malvaceae</taxon>
        <taxon>Malvoideae</taxon>
        <taxon>Gossypium</taxon>
    </lineage>
</organism>
<evidence type="ECO:0000313" key="1">
    <source>
        <dbReference type="EMBL" id="TYI69784.1"/>
    </source>
</evidence>
<protein>
    <submittedName>
        <fullName evidence="1">Uncharacterized protein</fullName>
    </submittedName>
</protein>
<name>A0A5D2TZS2_GOSMU</name>
<dbReference type="AlphaFoldDB" id="A0A5D2TZS2"/>
<dbReference type="EMBL" id="CM017656">
    <property type="protein sequence ID" value="TYI69784.1"/>
    <property type="molecule type" value="Genomic_DNA"/>
</dbReference>
<evidence type="ECO:0000313" key="2">
    <source>
        <dbReference type="Proteomes" id="UP000323597"/>
    </source>
</evidence>
<accession>A0A5D2TZS2</accession>
<gene>
    <name evidence="1" type="ORF">E1A91_D08G178200v1</name>
</gene>
<dbReference type="Proteomes" id="UP000323597">
    <property type="component" value="Chromosome D08"/>
</dbReference>
<sequence length="51" mass="5667">MLTCRHHWCSSNNSFICYKSGSRGRMLARVFPTIALGDVDNSEMGNGFKIG</sequence>
<reference evidence="1 2" key="1">
    <citation type="submission" date="2019-07" db="EMBL/GenBank/DDBJ databases">
        <title>WGS assembly of Gossypium mustelinum.</title>
        <authorList>
            <person name="Chen Z.J."/>
            <person name="Sreedasyam A."/>
            <person name="Ando A."/>
            <person name="Song Q."/>
            <person name="De L."/>
            <person name="Hulse-Kemp A."/>
            <person name="Ding M."/>
            <person name="Ye W."/>
            <person name="Kirkbride R."/>
            <person name="Jenkins J."/>
            <person name="Plott C."/>
            <person name="Lovell J."/>
            <person name="Lin Y.-M."/>
            <person name="Vaughn R."/>
            <person name="Liu B."/>
            <person name="Li W."/>
            <person name="Simpson S."/>
            <person name="Scheffler B."/>
            <person name="Saski C."/>
            <person name="Grover C."/>
            <person name="Hu G."/>
            <person name="Conover J."/>
            <person name="Carlson J."/>
            <person name="Shu S."/>
            <person name="Boston L."/>
            <person name="Williams M."/>
            <person name="Peterson D."/>
            <person name="Mcgee K."/>
            <person name="Jones D."/>
            <person name="Wendel J."/>
            <person name="Stelly D."/>
            <person name="Grimwood J."/>
            <person name="Schmutz J."/>
        </authorList>
    </citation>
    <scope>NUCLEOTIDE SEQUENCE [LARGE SCALE GENOMIC DNA]</scope>
    <source>
        <strain evidence="1">1408120.09</strain>
    </source>
</reference>
<proteinExistence type="predicted"/>